<reference evidence="9 10" key="1">
    <citation type="submission" date="2024-04" db="EMBL/GenBank/DDBJ databases">
        <title>A novel species isolated from cricket.</title>
        <authorList>
            <person name="Wang H.-C."/>
        </authorList>
    </citation>
    <scope>NUCLEOTIDE SEQUENCE [LARGE SCALE GENOMIC DNA]</scope>
    <source>
        <strain evidence="9 10">WL0021</strain>
    </source>
</reference>
<dbReference type="SUPFAM" id="SSF161098">
    <property type="entry name" value="MetI-like"/>
    <property type="match status" value="1"/>
</dbReference>
<evidence type="ECO:0000256" key="2">
    <source>
        <dbReference type="ARBA" id="ARBA00022448"/>
    </source>
</evidence>
<feature type="transmembrane region" description="Helical" evidence="7">
    <location>
        <begin position="102"/>
        <end position="124"/>
    </location>
</feature>
<keyword evidence="2 7" id="KW-0813">Transport</keyword>
<keyword evidence="10" id="KW-1185">Reference proteome</keyword>
<dbReference type="RefSeq" id="WP_346337733.1">
    <property type="nucleotide sequence ID" value="NZ_JBBYXI010000004.1"/>
</dbReference>
<keyword evidence="5 7" id="KW-1133">Transmembrane helix</keyword>
<dbReference type="InterPro" id="IPR035906">
    <property type="entry name" value="MetI-like_sf"/>
</dbReference>
<feature type="transmembrane region" description="Helical" evidence="7">
    <location>
        <begin position="226"/>
        <end position="247"/>
    </location>
</feature>
<evidence type="ECO:0000256" key="1">
    <source>
        <dbReference type="ARBA" id="ARBA00004651"/>
    </source>
</evidence>
<keyword evidence="3" id="KW-1003">Cell membrane</keyword>
<comment type="caution">
    <text evidence="9">The sequence shown here is derived from an EMBL/GenBank/DDBJ whole genome shotgun (WGS) entry which is preliminary data.</text>
</comment>
<sequence length="258" mass="28214">MPRKVSHPKLKQVFLVILVFILATGFWEWAVRAKEISELILPGPLKIGERFVALLHTTAFWGNFGVTMYEVLAGYALGIVIAVILGVAISQLRILEQSLMPYVVAFQTIPSIALAPIFLHWFGYGLTSKIVMAAIISFFPILVNVIVGLQASNSEQIEMLRSFGASSMQILLKVRVPNAMPYLFAGLNLGAVFALVGAIVAEFVGGASGLGKMILQFNDTMKIADMFAVLIVLAIIGMSMHCIIACIRRKVIFWAATR</sequence>
<protein>
    <submittedName>
        <fullName evidence="9">ABC transporter permease</fullName>
    </submittedName>
</protein>
<dbReference type="Proteomes" id="UP001418637">
    <property type="component" value="Unassembled WGS sequence"/>
</dbReference>
<feature type="transmembrane region" description="Helical" evidence="7">
    <location>
        <begin position="182"/>
        <end position="206"/>
    </location>
</feature>
<evidence type="ECO:0000313" key="9">
    <source>
        <dbReference type="EMBL" id="MEN3931695.1"/>
    </source>
</evidence>
<dbReference type="PROSITE" id="PS50928">
    <property type="entry name" value="ABC_TM1"/>
    <property type="match status" value="1"/>
</dbReference>
<gene>
    <name evidence="9" type="ORF">WJT86_11580</name>
</gene>
<evidence type="ECO:0000256" key="4">
    <source>
        <dbReference type="ARBA" id="ARBA00022692"/>
    </source>
</evidence>
<evidence type="ECO:0000256" key="5">
    <source>
        <dbReference type="ARBA" id="ARBA00022989"/>
    </source>
</evidence>
<organism evidence="9 10">
    <name type="scientific">Hohaiivirga grylli</name>
    <dbReference type="NCBI Taxonomy" id="3133970"/>
    <lineage>
        <taxon>Bacteria</taxon>
        <taxon>Pseudomonadati</taxon>
        <taxon>Pseudomonadota</taxon>
        <taxon>Alphaproteobacteria</taxon>
        <taxon>Hyphomicrobiales</taxon>
        <taxon>Methylobacteriaceae</taxon>
        <taxon>Hohaiivirga</taxon>
    </lineage>
</organism>
<evidence type="ECO:0000256" key="7">
    <source>
        <dbReference type="RuleBase" id="RU363032"/>
    </source>
</evidence>
<name>A0ABV0BLS5_9HYPH</name>
<evidence type="ECO:0000259" key="8">
    <source>
        <dbReference type="PROSITE" id="PS50928"/>
    </source>
</evidence>
<accession>A0ABV0BLS5</accession>
<keyword evidence="4 7" id="KW-0812">Transmembrane</keyword>
<feature type="domain" description="ABC transmembrane type-1" evidence="8">
    <location>
        <begin position="64"/>
        <end position="244"/>
    </location>
</feature>
<evidence type="ECO:0000313" key="10">
    <source>
        <dbReference type="Proteomes" id="UP001418637"/>
    </source>
</evidence>
<dbReference type="Gene3D" id="1.10.3720.10">
    <property type="entry name" value="MetI-like"/>
    <property type="match status" value="1"/>
</dbReference>
<dbReference type="PANTHER" id="PTHR30151:SF20">
    <property type="entry name" value="ABC TRANSPORTER PERMEASE PROTEIN HI_0355-RELATED"/>
    <property type="match status" value="1"/>
</dbReference>
<evidence type="ECO:0000256" key="3">
    <source>
        <dbReference type="ARBA" id="ARBA00022475"/>
    </source>
</evidence>
<dbReference type="Pfam" id="PF00528">
    <property type="entry name" value="BPD_transp_1"/>
    <property type="match status" value="1"/>
</dbReference>
<dbReference type="PANTHER" id="PTHR30151">
    <property type="entry name" value="ALKANE SULFONATE ABC TRANSPORTER-RELATED, MEMBRANE SUBUNIT"/>
    <property type="match status" value="1"/>
</dbReference>
<comment type="similarity">
    <text evidence="7">Belongs to the binding-protein-dependent transport system permease family.</text>
</comment>
<dbReference type="EMBL" id="JBBYXI010000004">
    <property type="protein sequence ID" value="MEN3931695.1"/>
    <property type="molecule type" value="Genomic_DNA"/>
</dbReference>
<feature type="transmembrane region" description="Helical" evidence="7">
    <location>
        <begin position="72"/>
        <end position="90"/>
    </location>
</feature>
<feature type="transmembrane region" description="Helical" evidence="7">
    <location>
        <begin position="130"/>
        <end position="151"/>
    </location>
</feature>
<proteinExistence type="inferred from homology"/>
<evidence type="ECO:0000256" key="6">
    <source>
        <dbReference type="ARBA" id="ARBA00023136"/>
    </source>
</evidence>
<keyword evidence="6 7" id="KW-0472">Membrane</keyword>
<dbReference type="InterPro" id="IPR000515">
    <property type="entry name" value="MetI-like"/>
</dbReference>
<dbReference type="CDD" id="cd06261">
    <property type="entry name" value="TM_PBP2"/>
    <property type="match status" value="1"/>
</dbReference>
<comment type="subcellular location">
    <subcellularLocation>
        <location evidence="1 7">Cell membrane</location>
        <topology evidence="1 7">Multi-pass membrane protein</topology>
    </subcellularLocation>
</comment>